<evidence type="ECO:0000256" key="2">
    <source>
        <dbReference type="ARBA" id="ARBA00023186"/>
    </source>
</evidence>
<feature type="compositionally biased region" description="Low complexity" evidence="3">
    <location>
        <begin position="217"/>
        <end position="233"/>
    </location>
</feature>
<dbReference type="AlphaFoldDB" id="A0A0F7SG04"/>
<protein>
    <submittedName>
        <fullName evidence="4">Urease accessory protein UreD</fullName>
    </submittedName>
</protein>
<name>A0A0F7SG04_PHARH</name>
<dbReference type="InterPro" id="IPR002669">
    <property type="entry name" value="UreD"/>
</dbReference>
<reference evidence="4" key="1">
    <citation type="submission" date="2014-08" db="EMBL/GenBank/DDBJ databases">
        <authorList>
            <person name="Sharma Rahul"/>
            <person name="Thines Marco"/>
        </authorList>
    </citation>
    <scope>NUCLEOTIDE SEQUENCE</scope>
</reference>
<feature type="compositionally biased region" description="Low complexity" evidence="3">
    <location>
        <begin position="249"/>
        <end position="260"/>
    </location>
</feature>
<dbReference type="PANTHER" id="PTHR33643">
    <property type="entry name" value="UREASE ACCESSORY PROTEIN D"/>
    <property type="match status" value="1"/>
</dbReference>
<dbReference type="GO" id="GO:0016151">
    <property type="term" value="F:nickel cation binding"/>
    <property type="evidence" value="ECO:0007669"/>
    <property type="project" value="InterPro"/>
</dbReference>
<sequence>MPQPAGTGRAHLLPTALFADLSFVYPLKLLSPTPLASSPKGLRTIYVLSYGGGLISGDKVWLNLDVDSGAALLVLTQGTTKVFKRRPGVRLATPTVLSSLSNPSPSESLRLSTTIQTSIATLQPNASLYYLPSPTACFENSRYTQRQRFDLPTCGTANLIVLDWFTCGREKRGALTIGEVWDAERLEFFSEVWWGSTRGVGERIVLHDENRPPPSAPLAQSALPVSSSAPPTSGAADTTLQDPASGLKPPSSSSPSLSTTSNQTSYASSLYPYKIFLTLILTGPATQSLITHLLDLQASETKINHLPRTPSFLWSLSVLEARNVPGMGRTVMVRACAVDGEMLKLWLYNCLKGPTGMGGLIGDEMWERAMG</sequence>
<feature type="region of interest" description="Disordered" evidence="3">
    <location>
        <begin position="207"/>
        <end position="260"/>
    </location>
</feature>
<keyword evidence="2" id="KW-0143">Chaperone</keyword>
<dbReference type="HAMAP" id="MF_01384">
    <property type="entry name" value="UreD"/>
    <property type="match status" value="1"/>
</dbReference>
<evidence type="ECO:0000256" key="3">
    <source>
        <dbReference type="SAM" id="MobiDB-lite"/>
    </source>
</evidence>
<evidence type="ECO:0000313" key="4">
    <source>
        <dbReference type="EMBL" id="CDZ97310.1"/>
    </source>
</evidence>
<dbReference type="Pfam" id="PF01774">
    <property type="entry name" value="UreD"/>
    <property type="match status" value="1"/>
</dbReference>
<dbReference type="EMBL" id="LN483167">
    <property type="protein sequence ID" value="CDZ97310.1"/>
    <property type="molecule type" value="Genomic_DNA"/>
</dbReference>
<evidence type="ECO:0000256" key="1">
    <source>
        <dbReference type="ARBA" id="ARBA00007177"/>
    </source>
</evidence>
<comment type="similarity">
    <text evidence="1">Belongs to the UreD family.</text>
</comment>
<proteinExistence type="inferred from homology"/>
<accession>A0A0F7SG04</accession>
<dbReference type="PANTHER" id="PTHR33643:SF1">
    <property type="entry name" value="UREASE ACCESSORY PROTEIN D"/>
    <property type="match status" value="1"/>
</dbReference>
<organism evidence="4">
    <name type="scientific">Phaffia rhodozyma</name>
    <name type="common">Yeast</name>
    <name type="synonym">Xanthophyllomyces dendrorhous</name>
    <dbReference type="NCBI Taxonomy" id="264483"/>
    <lineage>
        <taxon>Eukaryota</taxon>
        <taxon>Fungi</taxon>
        <taxon>Dikarya</taxon>
        <taxon>Basidiomycota</taxon>
        <taxon>Agaricomycotina</taxon>
        <taxon>Tremellomycetes</taxon>
        <taxon>Cystofilobasidiales</taxon>
        <taxon>Mrakiaceae</taxon>
        <taxon>Phaffia</taxon>
    </lineage>
</organism>